<evidence type="ECO:0000313" key="3">
    <source>
        <dbReference type="Proteomes" id="UP000823388"/>
    </source>
</evidence>
<dbReference type="EMBL" id="CM029038">
    <property type="protein sequence ID" value="KAG2651758.1"/>
    <property type="molecule type" value="Genomic_DNA"/>
</dbReference>
<keyword evidence="3" id="KW-1185">Reference proteome</keyword>
<dbReference type="Proteomes" id="UP000823388">
    <property type="component" value="Chromosome 1N"/>
</dbReference>
<organism evidence="2 3">
    <name type="scientific">Panicum virgatum</name>
    <name type="common">Blackwell switchgrass</name>
    <dbReference type="NCBI Taxonomy" id="38727"/>
    <lineage>
        <taxon>Eukaryota</taxon>
        <taxon>Viridiplantae</taxon>
        <taxon>Streptophyta</taxon>
        <taxon>Embryophyta</taxon>
        <taxon>Tracheophyta</taxon>
        <taxon>Spermatophyta</taxon>
        <taxon>Magnoliopsida</taxon>
        <taxon>Liliopsida</taxon>
        <taxon>Poales</taxon>
        <taxon>Poaceae</taxon>
        <taxon>PACMAD clade</taxon>
        <taxon>Panicoideae</taxon>
        <taxon>Panicodae</taxon>
        <taxon>Paniceae</taxon>
        <taxon>Panicinae</taxon>
        <taxon>Panicum</taxon>
        <taxon>Panicum sect. Hiantes</taxon>
    </lineage>
</organism>
<comment type="caution">
    <text evidence="2">The sequence shown here is derived from an EMBL/GenBank/DDBJ whole genome shotgun (WGS) entry which is preliminary data.</text>
</comment>
<name>A0A8T0WYI1_PANVG</name>
<feature type="region of interest" description="Disordered" evidence="1">
    <location>
        <begin position="1"/>
        <end position="21"/>
    </location>
</feature>
<feature type="compositionally biased region" description="Polar residues" evidence="1">
    <location>
        <begin position="1"/>
        <end position="10"/>
    </location>
</feature>
<evidence type="ECO:0000256" key="1">
    <source>
        <dbReference type="SAM" id="MobiDB-lite"/>
    </source>
</evidence>
<sequence length="63" mass="7097">MQTERSSVGATPSWGAHPPGFEPRRLHAGARPLCCAFPGRLWWHRLAPLWQNCGDPPTWYGEV</sequence>
<reference evidence="2" key="1">
    <citation type="submission" date="2020-05" db="EMBL/GenBank/DDBJ databases">
        <title>WGS assembly of Panicum virgatum.</title>
        <authorList>
            <person name="Lovell J.T."/>
            <person name="Jenkins J."/>
            <person name="Shu S."/>
            <person name="Juenger T.E."/>
            <person name="Schmutz J."/>
        </authorList>
    </citation>
    <scope>NUCLEOTIDE SEQUENCE</scope>
    <source>
        <strain evidence="2">AP13</strain>
    </source>
</reference>
<dbReference type="AlphaFoldDB" id="A0A8T0WYI1"/>
<gene>
    <name evidence="2" type="ORF">PVAP13_1NG457190</name>
</gene>
<proteinExistence type="predicted"/>
<protein>
    <submittedName>
        <fullName evidence="2">Uncharacterized protein</fullName>
    </submittedName>
</protein>
<evidence type="ECO:0000313" key="2">
    <source>
        <dbReference type="EMBL" id="KAG2651758.1"/>
    </source>
</evidence>
<accession>A0A8T0WYI1</accession>